<dbReference type="Proteomes" id="UP000183567">
    <property type="component" value="Unassembled WGS sequence"/>
</dbReference>
<dbReference type="EMBL" id="LVVM01005120">
    <property type="protein sequence ID" value="OJA11303.1"/>
    <property type="molecule type" value="Genomic_DNA"/>
</dbReference>
<proteinExistence type="predicted"/>
<comment type="caution">
    <text evidence="2">The sequence shown here is derived from an EMBL/GenBank/DDBJ whole genome shotgun (WGS) entry which is preliminary data.</text>
</comment>
<feature type="compositionally biased region" description="Acidic residues" evidence="1">
    <location>
        <begin position="356"/>
        <end position="365"/>
    </location>
</feature>
<sequence>MYKVLDDTASLPSFPQIVSANFNAELSCEKGEGSRNRNRRVAPLMMLDKFAQVGIQHNGKNIPWKTMLNSLYLHRVQVTNWPVGVPAVGPKFVFKDLNTDELKALVVPYLKRCMGCDYDVELIRVEAKDQKRKKKSKSSVKIPGEELMFEPWSDESKDIFANEDSEMVKIPLITDTEGNVLRTLIDSVAFAKNLPDSIVLPQATTPDVNPQAHSDLPPSSPLNWSPSPPPQTRREVSRQVSKPLRSHVPTSQPPHPHVVANPPLRKRKRDGASEGEDTRNIRRMQGSTMQHNPGDRHHVQHNPIHHPRRQRSPSSSTRQYNHRRSRSPIQRRYVYTQESPAIAGPSRLDSETWVVSEEEEEEEDNGYYVYEGDRNNDYDY</sequence>
<gene>
    <name evidence="2" type="ORF">AZE42_09654</name>
</gene>
<feature type="compositionally biased region" description="Low complexity" evidence="1">
    <location>
        <begin position="214"/>
        <end position="225"/>
    </location>
</feature>
<keyword evidence="3" id="KW-1185">Reference proteome</keyword>
<feature type="compositionally biased region" description="Basic and acidic residues" evidence="1">
    <location>
        <begin position="270"/>
        <end position="280"/>
    </location>
</feature>
<dbReference type="AlphaFoldDB" id="A0A1J8PS04"/>
<evidence type="ECO:0000313" key="3">
    <source>
        <dbReference type="Proteomes" id="UP000183567"/>
    </source>
</evidence>
<reference evidence="2 3" key="1">
    <citation type="submission" date="2016-03" db="EMBL/GenBank/DDBJ databases">
        <title>Comparative genomics of the ectomycorrhizal sister species Rhizopogon vinicolor and Rhizopogon vesiculosus (Basidiomycota: Boletales) reveals a divergence of the mating type B locus.</title>
        <authorList>
            <person name="Mujic A.B."/>
            <person name="Kuo A."/>
            <person name="Tritt A."/>
            <person name="Lipzen A."/>
            <person name="Chen C."/>
            <person name="Johnson J."/>
            <person name="Sharma A."/>
            <person name="Barry K."/>
            <person name="Grigoriev I.V."/>
            <person name="Spatafora J.W."/>
        </authorList>
    </citation>
    <scope>NUCLEOTIDE SEQUENCE [LARGE SCALE GENOMIC DNA]</scope>
    <source>
        <strain evidence="2 3">AM-OR11-056</strain>
    </source>
</reference>
<accession>A0A1J8PS04</accession>
<feature type="compositionally biased region" description="Polar residues" evidence="1">
    <location>
        <begin position="202"/>
        <end position="212"/>
    </location>
</feature>
<organism evidence="2 3">
    <name type="scientific">Rhizopogon vesiculosus</name>
    <dbReference type="NCBI Taxonomy" id="180088"/>
    <lineage>
        <taxon>Eukaryota</taxon>
        <taxon>Fungi</taxon>
        <taxon>Dikarya</taxon>
        <taxon>Basidiomycota</taxon>
        <taxon>Agaricomycotina</taxon>
        <taxon>Agaricomycetes</taxon>
        <taxon>Agaricomycetidae</taxon>
        <taxon>Boletales</taxon>
        <taxon>Suillineae</taxon>
        <taxon>Rhizopogonaceae</taxon>
        <taxon>Rhizopogon</taxon>
    </lineage>
</organism>
<evidence type="ECO:0000256" key="1">
    <source>
        <dbReference type="SAM" id="MobiDB-lite"/>
    </source>
</evidence>
<dbReference type="OrthoDB" id="2691626at2759"/>
<name>A0A1J8PS04_9AGAM</name>
<feature type="compositionally biased region" description="Basic and acidic residues" evidence="1">
    <location>
        <begin position="371"/>
        <end position="380"/>
    </location>
</feature>
<protein>
    <submittedName>
        <fullName evidence="2">Uncharacterized protein</fullName>
    </submittedName>
</protein>
<feature type="compositionally biased region" description="Basic residues" evidence="1">
    <location>
        <begin position="298"/>
        <end position="311"/>
    </location>
</feature>
<evidence type="ECO:0000313" key="2">
    <source>
        <dbReference type="EMBL" id="OJA11303.1"/>
    </source>
</evidence>
<feature type="region of interest" description="Disordered" evidence="1">
    <location>
        <begin position="202"/>
        <end position="380"/>
    </location>
</feature>